<feature type="transmembrane region" description="Helical" evidence="1">
    <location>
        <begin position="6"/>
        <end position="28"/>
    </location>
</feature>
<protein>
    <submittedName>
        <fullName evidence="2">Uncharacterized protein</fullName>
    </submittedName>
</protein>
<accession>A0A8S5MSE4</accession>
<proteinExistence type="predicted"/>
<evidence type="ECO:0000313" key="2">
    <source>
        <dbReference type="EMBL" id="DAD85253.1"/>
    </source>
</evidence>
<keyword evidence="1" id="KW-0472">Membrane</keyword>
<keyword evidence="1" id="KW-0812">Transmembrane</keyword>
<keyword evidence="1" id="KW-1133">Transmembrane helix</keyword>
<organism evidence="2">
    <name type="scientific">Myoviridae sp. ctfr31</name>
    <dbReference type="NCBI Taxonomy" id="2826677"/>
    <lineage>
        <taxon>Viruses</taxon>
        <taxon>Duplodnaviria</taxon>
        <taxon>Heunggongvirae</taxon>
        <taxon>Uroviricota</taxon>
        <taxon>Caudoviricetes</taxon>
    </lineage>
</organism>
<evidence type="ECO:0000256" key="1">
    <source>
        <dbReference type="SAM" id="Phobius"/>
    </source>
</evidence>
<name>A0A8S5MSE4_9CAUD</name>
<reference evidence="2" key="1">
    <citation type="journal article" date="2021" name="Proc. Natl. Acad. Sci. U.S.A.">
        <title>A Catalog of Tens of Thousands of Viruses from Human Metagenomes Reveals Hidden Associations with Chronic Diseases.</title>
        <authorList>
            <person name="Tisza M.J."/>
            <person name="Buck C.B."/>
        </authorList>
    </citation>
    <scope>NUCLEOTIDE SEQUENCE</scope>
    <source>
        <strain evidence="2">Ctfr31</strain>
    </source>
</reference>
<sequence length="34" mass="4151">MTHNFYILIISHIVYMIILLLFLFYSTLRHSSHL</sequence>
<dbReference type="EMBL" id="BK014978">
    <property type="protein sequence ID" value="DAD85253.1"/>
    <property type="molecule type" value="Genomic_DNA"/>
</dbReference>